<sequence length="365" mass="40405">MLQPKEYDKLLGILETSAETKEVEGIRSVIKHIPDLHIAGDLDPRVLKVISSYTNHSEEEQTEPANVSIAAIRASMGWLNRDVTTTEITTELLSIPSKEHDIPVRIYRPISNELLPAVVFFHGGGFIGGSLKTVENPCKALAEKAHAAVVSVDYRLAPEHPFPAGLEDCLTAVKWVYENAEKLGINKEQLAVCGDSAGGNLAAVCSLLDSQQGTNRIKYQALIYPVVNPGRIDTEDHRWDINEYEVFHHHELIKGVILALAGSSSMLNKLYLQGADVTDIRVSPLLADDLNGLPETLIINAEYDYLRLQAEAYARKLARSGVKTKMIQYKGMDHAFIDKIGDYPQAEDCMNEIAKELKSAFRINC</sequence>
<keyword evidence="1 3" id="KW-0378">Hydrolase</keyword>
<evidence type="ECO:0000256" key="1">
    <source>
        <dbReference type="ARBA" id="ARBA00022801"/>
    </source>
</evidence>
<dbReference type="InterPro" id="IPR029058">
    <property type="entry name" value="AB_hydrolase_fold"/>
</dbReference>
<reference evidence="3 4" key="1">
    <citation type="submission" date="2015-11" db="EMBL/GenBank/DDBJ databases">
        <title>Bacillus caseinolyticus sp nov.</title>
        <authorList>
            <person name="Dastager S.G."/>
            <person name="Mawlankar R."/>
        </authorList>
    </citation>
    <scope>NUCLEOTIDE SEQUENCE [LARGE SCALE GENOMIC DNA]</scope>
    <source>
        <strain evidence="3 4">SGD-V-76</strain>
    </source>
</reference>
<dbReference type="RefSeq" id="WP_025911027.1">
    <property type="nucleotide sequence ID" value="NZ_KQ758628.1"/>
</dbReference>
<proteinExistence type="predicted"/>
<dbReference type="SUPFAM" id="SSF53474">
    <property type="entry name" value="alpha/beta-Hydrolases"/>
    <property type="match status" value="1"/>
</dbReference>
<gene>
    <name evidence="3" type="ORF">AS180_02665</name>
</gene>
<dbReference type="EMBL" id="LNQP01000005">
    <property type="protein sequence ID" value="KSU89467.1"/>
    <property type="molecule type" value="Genomic_DNA"/>
</dbReference>
<dbReference type="Proteomes" id="UP000053681">
    <property type="component" value="Unassembled WGS sequence"/>
</dbReference>
<dbReference type="AlphaFoldDB" id="A0A0V8JQY2"/>
<protein>
    <submittedName>
        <fullName evidence="3">Alpha/beta hydrolase</fullName>
    </submittedName>
</protein>
<evidence type="ECO:0000259" key="2">
    <source>
        <dbReference type="Pfam" id="PF07859"/>
    </source>
</evidence>
<accession>A0A0V8JQY2</accession>
<organism evidence="3 4">
    <name type="scientific">Priestia veravalensis</name>
    <dbReference type="NCBI Taxonomy" id="1414648"/>
    <lineage>
        <taxon>Bacteria</taxon>
        <taxon>Bacillati</taxon>
        <taxon>Bacillota</taxon>
        <taxon>Bacilli</taxon>
        <taxon>Bacillales</taxon>
        <taxon>Bacillaceae</taxon>
        <taxon>Priestia</taxon>
    </lineage>
</organism>
<feature type="domain" description="Alpha/beta hydrolase fold-3" evidence="2">
    <location>
        <begin position="118"/>
        <end position="337"/>
    </location>
</feature>
<evidence type="ECO:0000313" key="4">
    <source>
        <dbReference type="Proteomes" id="UP000053681"/>
    </source>
</evidence>
<dbReference type="PANTHER" id="PTHR48081:SF8">
    <property type="entry name" value="ALPHA_BETA HYDROLASE FOLD-3 DOMAIN-CONTAINING PROTEIN-RELATED"/>
    <property type="match status" value="1"/>
</dbReference>
<dbReference type="Gene3D" id="3.40.50.1820">
    <property type="entry name" value="alpha/beta hydrolase"/>
    <property type="match status" value="1"/>
</dbReference>
<dbReference type="InterPro" id="IPR013094">
    <property type="entry name" value="AB_hydrolase_3"/>
</dbReference>
<keyword evidence="4" id="KW-1185">Reference proteome</keyword>
<dbReference type="PANTHER" id="PTHR48081">
    <property type="entry name" value="AB HYDROLASE SUPERFAMILY PROTEIN C4A8.06C"/>
    <property type="match status" value="1"/>
</dbReference>
<name>A0A0V8JQY2_9BACI</name>
<evidence type="ECO:0000313" key="3">
    <source>
        <dbReference type="EMBL" id="KSU89467.1"/>
    </source>
</evidence>
<comment type="caution">
    <text evidence="3">The sequence shown here is derived from an EMBL/GenBank/DDBJ whole genome shotgun (WGS) entry which is preliminary data.</text>
</comment>
<dbReference type="Pfam" id="PF07859">
    <property type="entry name" value="Abhydrolase_3"/>
    <property type="match status" value="1"/>
</dbReference>
<dbReference type="InterPro" id="IPR050300">
    <property type="entry name" value="GDXG_lipolytic_enzyme"/>
</dbReference>
<dbReference type="GO" id="GO:0016787">
    <property type="term" value="F:hydrolase activity"/>
    <property type="evidence" value="ECO:0007669"/>
    <property type="project" value="UniProtKB-KW"/>
</dbReference>